<keyword evidence="3" id="KW-1185">Reference proteome</keyword>
<proteinExistence type="predicted"/>
<dbReference type="InterPro" id="IPR043502">
    <property type="entry name" value="DNA/RNA_pol_sf"/>
</dbReference>
<sequence>MGTCTRESTDEIKAAIRNPPCMAFYRTSVKTVLSADASSFGLSVVLLQIQEDGTKQSIVFASRHLRSAEQNWAQIEKEGLAIAWGYEWFSEYITGIPITTEIDHKPLLSIFKKKKFLYSRKTVLMQYHPVLALEMKTGNIQRKYLPLNKNETIIFGISLGIVQKVGQTIPLDRGTYSILGTAF</sequence>
<evidence type="ECO:0000313" key="2">
    <source>
        <dbReference type="EMBL" id="KAJ8876342.1"/>
    </source>
</evidence>
<dbReference type="Pfam" id="PF17919">
    <property type="entry name" value="RT_RNaseH_2"/>
    <property type="match status" value="1"/>
</dbReference>
<protein>
    <recommendedName>
        <fullName evidence="1">Reverse transcriptase/retrotransposon-derived protein RNase H-like domain-containing protein</fullName>
    </recommendedName>
</protein>
<evidence type="ECO:0000313" key="3">
    <source>
        <dbReference type="Proteomes" id="UP001159363"/>
    </source>
</evidence>
<dbReference type="SUPFAM" id="SSF56672">
    <property type="entry name" value="DNA/RNA polymerases"/>
    <property type="match status" value="1"/>
</dbReference>
<organism evidence="2 3">
    <name type="scientific">Dryococelus australis</name>
    <dbReference type="NCBI Taxonomy" id="614101"/>
    <lineage>
        <taxon>Eukaryota</taxon>
        <taxon>Metazoa</taxon>
        <taxon>Ecdysozoa</taxon>
        <taxon>Arthropoda</taxon>
        <taxon>Hexapoda</taxon>
        <taxon>Insecta</taxon>
        <taxon>Pterygota</taxon>
        <taxon>Neoptera</taxon>
        <taxon>Polyneoptera</taxon>
        <taxon>Phasmatodea</taxon>
        <taxon>Verophasmatodea</taxon>
        <taxon>Anareolatae</taxon>
        <taxon>Phasmatidae</taxon>
        <taxon>Eurycanthinae</taxon>
        <taxon>Dryococelus</taxon>
    </lineage>
</organism>
<dbReference type="PANTHER" id="PTHR37984:SF8">
    <property type="entry name" value="CCHC-TYPE DOMAIN-CONTAINING PROTEIN"/>
    <property type="match status" value="1"/>
</dbReference>
<evidence type="ECO:0000259" key="1">
    <source>
        <dbReference type="Pfam" id="PF17919"/>
    </source>
</evidence>
<dbReference type="InterPro" id="IPR041577">
    <property type="entry name" value="RT_RNaseH_2"/>
</dbReference>
<name>A0ABQ9GWD6_9NEOP</name>
<reference evidence="2 3" key="1">
    <citation type="submission" date="2023-02" db="EMBL/GenBank/DDBJ databases">
        <title>LHISI_Scaffold_Assembly.</title>
        <authorList>
            <person name="Stuart O.P."/>
            <person name="Cleave R."/>
            <person name="Magrath M.J.L."/>
            <person name="Mikheyev A.S."/>
        </authorList>
    </citation>
    <scope>NUCLEOTIDE SEQUENCE [LARGE SCALE GENOMIC DNA]</scope>
    <source>
        <strain evidence="2">Daus_M_001</strain>
        <tissue evidence="2">Leg muscle</tissue>
    </source>
</reference>
<gene>
    <name evidence="2" type="ORF">PR048_020787</name>
</gene>
<dbReference type="PANTHER" id="PTHR37984">
    <property type="entry name" value="PROTEIN CBG26694"/>
    <property type="match status" value="1"/>
</dbReference>
<dbReference type="InterPro" id="IPR050951">
    <property type="entry name" value="Retrovirus_Pol_polyprotein"/>
</dbReference>
<dbReference type="EMBL" id="JARBHB010000008">
    <property type="protein sequence ID" value="KAJ8876342.1"/>
    <property type="molecule type" value="Genomic_DNA"/>
</dbReference>
<accession>A0ABQ9GWD6</accession>
<feature type="domain" description="Reverse transcriptase/retrotransposon-derived protein RNase H-like" evidence="1">
    <location>
        <begin position="6"/>
        <end position="99"/>
    </location>
</feature>
<comment type="caution">
    <text evidence="2">The sequence shown here is derived from an EMBL/GenBank/DDBJ whole genome shotgun (WGS) entry which is preliminary data.</text>
</comment>
<dbReference type="Proteomes" id="UP001159363">
    <property type="component" value="Chromosome 7"/>
</dbReference>